<gene>
    <name evidence="2" type="ORF">JBS370_LOCUS32806</name>
    <name evidence="1" type="ORF">ZHD862_LOCUS35403</name>
</gene>
<dbReference type="EMBL" id="CAJOBD010008959">
    <property type="protein sequence ID" value="CAF4124987.1"/>
    <property type="molecule type" value="Genomic_DNA"/>
</dbReference>
<evidence type="ECO:0000313" key="3">
    <source>
        <dbReference type="Proteomes" id="UP000663864"/>
    </source>
</evidence>
<reference evidence="1" key="1">
    <citation type="submission" date="2021-02" db="EMBL/GenBank/DDBJ databases">
        <authorList>
            <person name="Nowell W R."/>
        </authorList>
    </citation>
    <scope>NUCLEOTIDE SEQUENCE</scope>
</reference>
<sequence>MYTGNKLNLPLTEDIQRTFTDFRNTEIISYVDYFPEEKLGRCRIYSYPSFIPYYGDITNNFPEEFLFDTKTYFQNNILRIKCESLQRVTHHFTRDATRINCAKINELELSDGPICSDSLQQYFPYARISYPLII</sequence>
<name>A0A815PTZ0_9BILA</name>
<protein>
    <submittedName>
        <fullName evidence="1">Uncharacterized protein</fullName>
    </submittedName>
</protein>
<dbReference type="AlphaFoldDB" id="A0A815PTZ0"/>
<comment type="caution">
    <text evidence="1">The sequence shown here is derived from an EMBL/GenBank/DDBJ whole genome shotgun (WGS) entry which is preliminary data.</text>
</comment>
<dbReference type="Proteomes" id="UP000663864">
    <property type="component" value="Unassembled WGS sequence"/>
</dbReference>
<evidence type="ECO:0000313" key="1">
    <source>
        <dbReference type="EMBL" id="CAF1454131.1"/>
    </source>
</evidence>
<dbReference type="EMBL" id="CAJNOT010005055">
    <property type="protein sequence ID" value="CAF1454131.1"/>
    <property type="molecule type" value="Genomic_DNA"/>
</dbReference>
<organism evidence="1 3">
    <name type="scientific">Rotaria sordida</name>
    <dbReference type="NCBI Taxonomy" id="392033"/>
    <lineage>
        <taxon>Eukaryota</taxon>
        <taxon>Metazoa</taxon>
        <taxon>Spiralia</taxon>
        <taxon>Gnathifera</taxon>
        <taxon>Rotifera</taxon>
        <taxon>Eurotatoria</taxon>
        <taxon>Bdelloidea</taxon>
        <taxon>Philodinida</taxon>
        <taxon>Philodinidae</taxon>
        <taxon>Rotaria</taxon>
    </lineage>
</organism>
<dbReference type="Proteomes" id="UP000663836">
    <property type="component" value="Unassembled WGS sequence"/>
</dbReference>
<accession>A0A815PTZ0</accession>
<proteinExistence type="predicted"/>
<evidence type="ECO:0000313" key="2">
    <source>
        <dbReference type="EMBL" id="CAF4124987.1"/>
    </source>
</evidence>